<organism evidence="2 3">
    <name type="scientific">Candidatus Falkowbacteria bacterium RIFOXYC2_FULL_48_21</name>
    <dbReference type="NCBI Taxonomy" id="1798005"/>
    <lineage>
        <taxon>Bacteria</taxon>
        <taxon>Candidatus Falkowiibacteriota</taxon>
    </lineage>
</organism>
<protein>
    <submittedName>
        <fullName evidence="2">Uncharacterized protein</fullName>
    </submittedName>
</protein>
<dbReference type="AlphaFoldDB" id="A0A1F5TFC4"/>
<dbReference type="Pfam" id="PF02545">
    <property type="entry name" value="Maf"/>
    <property type="match status" value="1"/>
</dbReference>
<dbReference type="Proteomes" id="UP000178656">
    <property type="component" value="Unassembled WGS sequence"/>
</dbReference>
<dbReference type="InterPro" id="IPR029001">
    <property type="entry name" value="ITPase-like_fam"/>
</dbReference>
<dbReference type="InterPro" id="IPR003697">
    <property type="entry name" value="Maf-like"/>
</dbReference>
<evidence type="ECO:0000256" key="1">
    <source>
        <dbReference type="ARBA" id="ARBA00022801"/>
    </source>
</evidence>
<comment type="caution">
    <text evidence="2">The sequence shown here is derived from an EMBL/GenBank/DDBJ whole genome shotgun (WGS) entry which is preliminary data.</text>
</comment>
<dbReference type="GO" id="GO:0047429">
    <property type="term" value="F:nucleoside triphosphate diphosphatase activity"/>
    <property type="evidence" value="ECO:0007669"/>
    <property type="project" value="InterPro"/>
</dbReference>
<sequence length="323" mass="35643">MFSHFDSSRGKESGQEQADKLLKRWLGGPVVLVSSSETRKKALQAIGFEASGISLLSAPDSDEKQALKDYVDGFTDNHFYPHRTLAPVHIAVKKLEYAVDKVPAEAMVIAADTVLHRFVDGAPNSYLAEVVHKPKNKVEAAAAMRQMFDGLAVGYVRFKSAAEGLRLAALHKKNIEDIINRLKIGWRSIQLQTTTGVAVRLPNQDRFGTIESTITILPEKIYQIVDQVQQKNEAGDDVIVSGEYVAAMNGLIKKVIELAGDNVTRVSAGIPWQNEEIRKCLDVRLARDINFLPHDRVSPELFSGLPSDAVLDYLRRQAAELAG</sequence>
<name>A0A1F5TFC4_9BACT</name>
<evidence type="ECO:0000313" key="2">
    <source>
        <dbReference type="EMBL" id="OGF37622.1"/>
    </source>
</evidence>
<dbReference type="Gene3D" id="3.90.950.10">
    <property type="match status" value="1"/>
</dbReference>
<dbReference type="EMBL" id="MFGM01000019">
    <property type="protein sequence ID" value="OGF37622.1"/>
    <property type="molecule type" value="Genomic_DNA"/>
</dbReference>
<accession>A0A1F5TFC4</accession>
<keyword evidence="1" id="KW-0378">Hydrolase</keyword>
<reference evidence="2 3" key="1">
    <citation type="journal article" date="2016" name="Nat. Commun.">
        <title>Thousands of microbial genomes shed light on interconnected biogeochemical processes in an aquifer system.</title>
        <authorList>
            <person name="Anantharaman K."/>
            <person name="Brown C.T."/>
            <person name="Hug L.A."/>
            <person name="Sharon I."/>
            <person name="Castelle C.J."/>
            <person name="Probst A.J."/>
            <person name="Thomas B.C."/>
            <person name="Singh A."/>
            <person name="Wilkins M.J."/>
            <person name="Karaoz U."/>
            <person name="Brodie E.L."/>
            <person name="Williams K.H."/>
            <person name="Hubbard S.S."/>
            <person name="Banfield J.F."/>
        </authorList>
    </citation>
    <scope>NUCLEOTIDE SEQUENCE [LARGE SCALE GENOMIC DNA]</scope>
</reference>
<evidence type="ECO:0000313" key="3">
    <source>
        <dbReference type="Proteomes" id="UP000178656"/>
    </source>
</evidence>
<proteinExistence type="predicted"/>
<gene>
    <name evidence="2" type="ORF">A2482_02800</name>
</gene>